<name>A0A2D0ZM42_9CAUD</name>
<dbReference type="EMBL" id="MF668286">
    <property type="protein sequence ID" value="ASZ74825.1"/>
    <property type="molecule type" value="Genomic_DNA"/>
</dbReference>
<organism evidence="1 2">
    <name type="scientific">Rhodococcus phage Trina</name>
    <dbReference type="NCBI Taxonomy" id="2027905"/>
    <lineage>
        <taxon>Viruses</taxon>
        <taxon>Duplodnaviria</taxon>
        <taxon>Heunggongvirae</taxon>
        <taxon>Uroviricota</taxon>
        <taxon>Caudoviricetes</taxon>
        <taxon>Trinavirus</taxon>
        <taxon>Trinavirus trina</taxon>
    </lineage>
</organism>
<keyword evidence="2" id="KW-1185">Reference proteome</keyword>
<proteinExistence type="predicted"/>
<protein>
    <submittedName>
        <fullName evidence="1">Uncharacterized protein</fullName>
    </submittedName>
</protein>
<reference evidence="2" key="1">
    <citation type="submission" date="2017-08" db="EMBL/GenBank/DDBJ databases">
        <authorList>
            <person name="de Groot N.N."/>
        </authorList>
    </citation>
    <scope>NUCLEOTIDE SEQUENCE [LARGE SCALE GENOMIC DNA]</scope>
</reference>
<evidence type="ECO:0000313" key="2">
    <source>
        <dbReference type="Proteomes" id="UP000231419"/>
    </source>
</evidence>
<sequence>MLAEQLSGRDLGRQISCRVQIGKQLVQRSGRILSITHDIYGVKLKLDTGATELQLTPSREVTVI</sequence>
<gene>
    <name evidence="1" type="ORF">SEA_TRINA_7</name>
</gene>
<evidence type="ECO:0000313" key="1">
    <source>
        <dbReference type="EMBL" id="ASZ74825.1"/>
    </source>
</evidence>
<dbReference type="Proteomes" id="UP000231419">
    <property type="component" value="Segment"/>
</dbReference>
<accession>A0A2D0ZM42</accession>